<feature type="compositionally biased region" description="Low complexity" evidence="5">
    <location>
        <begin position="372"/>
        <end position="389"/>
    </location>
</feature>
<dbReference type="RefSeq" id="WP_138052700.1">
    <property type="nucleotide sequence ID" value="NZ_VAWE01000001.1"/>
</dbReference>
<feature type="compositionally biased region" description="Pro residues" evidence="5">
    <location>
        <begin position="358"/>
        <end position="371"/>
    </location>
</feature>
<keyword evidence="6" id="KW-0812">Transmembrane</keyword>
<dbReference type="SUPFAM" id="SSF52540">
    <property type="entry name" value="P-loop containing nucleoside triphosphate hydrolases"/>
    <property type="match status" value="1"/>
</dbReference>
<dbReference type="PANTHER" id="PTHR43335">
    <property type="entry name" value="ABC TRANSPORTER, ATP-BINDING PROTEIN"/>
    <property type="match status" value="1"/>
</dbReference>
<sequence>MLQAIGLTSTSRRYLAPAVDDLTFEARPGHVTALLGTRGSGKSTALRLMLGLEEGRGITYFRGRPLHGIASPAREVGVLLGDVPGHPVRTARGQLRMLCAAAGVPVSRADDMLDLVGIAALRDARLGSLSLGMDRRLGLASALLGDPHTLLLDAPSRGLSPREHSWLFGLLRAHAAHGGTVLYTTADPKEAARTADRVVTIDKGRLVADQDVADFARTRLRPRVAVLSPHAVRLAAALSHESRAARRSVEVVAEGGNRLSVYGSSCAEIGDAAFRHGVLVHQLADEIGDAGPRAAPARAQGSDDLTGAVLDVPAPGAAPAPGGAVGRGLTAQDTRASRVLPDGVQVPHAAAHGTAPRPAAPHAPGHPPVAPHPVGASSPAGHGSTAGPAPATPPLPGPRHGASRAARAPSQPLQPLRYELRRLLGVRTTHLITAAVLVSSAALSVLLAYAGRTPLPDLLAAWPRAWPLPPAAFGAGVLGALSFGDEFRYPALAAARGTVPRRLGLLIAKLAVTAAAALMLGGAVVVLDAQALWLLYGSDPLPVFRNWPAVALSWAGLLVGCAWSGLLAAGTFRLTTAGVAAVLAVPMAVLPLVQRAFASPSGRSVAGFPARLRELTWLQWPYEVDRWLLAALRALVQPVGTALTLSLSVLFCSYLIVGLRSKVHR</sequence>
<dbReference type="InterPro" id="IPR003593">
    <property type="entry name" value="AAA+_ATPase"/>
</dbReference>
<evidence type="ECO:0000313" key="8">
    <source>
        <dbReference type="EMBL" id="TLQ43278.1"/>
    </source>
</evidence>
<feature type="transmembrane region" description="Helical" evidence="6">
    <location>
        <begin position="547"/>
        <end position="567"/>
    </location>
</feature>
<dbReference type="Gene3D" id="3.40.50.300">
    <property type="entry name" value="P-loop containing nucleotide triphosphate hydrolases"/>
    <property type="match status" value="1"/>
</dbReference>
<comment type="similarity">
    <text evidence="1">Belongs to the ABC transporter superfamily.</text>
</comment>
<keyword evidence="2" id="KW-0813">Transport</keyword>
<feature type="region of interest" description="Disordered" evidence="5">
    <location>
        <begin position="349"/>
        <end position="412"/>
    </location>
</feature>
<feature type="transmembrane region" description="Helical" evidence="6">
    <location>
        <begin position="635"/>
        <end position="657"/>
    </location>
</feature>
<organism evidence="8 9">
    <name type="scientific">Streptomyces marianii</name>
    <dbReference type="NCBI Taxonomy" id="1817406"/>
    <lineage>
        <taxon>Bacteria</taxon>
        <taxon>Bacillati</taxon>
        <taxon>Actinomycetota</taxon>
        <taxon>Actinomycetes</taxon>
        <taxon>Kitasatosporales</taxon>
        <taxon>Streptomycetaceae</taxon>
        <taxon>Streptomyces</taxon>
    </lineage>
</organism>
<evidence type="ECO:0000256" key="1">
    <source>
        <dbReference type="ARBA" id="ARBA00005417"/>
    </source>
</evidence>
<dbReference type="GO" id="GO:0016887">
    <property type="term" value="F:ATP hydrolysis activity"/>
    <property type="evidence" value="ECO:0007669"/>
    <property type="project" value="InterPro"/>
</dbReference>
<dbReference type="Proteomes" id="UP000305921">
    <property type="component" value="Unassembled WGS sequence"/>
</dbReference>
<reference evidence="8 9" key="1">
    <citation type="submission" date="2019-05" db="EMBL/GenBank/DDBJ databases">
        <title>Streptomyces marianii sp. nov., a novel marine actinomycete from southern coast of India.</title>
        <authorList>
            <person name="Iniyan A.M."/>
            <person name="Wink J."/>
            <person name="Ramprasad E."/>
            <person name="Ramana C.V."/>
            <person name="Bunk B."/>
            <person name="Sproer C."/>
            <person name="Joseph F.-J.R.S."/>
            <person name="Vincent S.G.P."/>
        </authorList>
    </citation>
    <scope>NUCLEOTIDE SEQUENCE [LARGE SCALE GENOMIC DNA]</scope>
    <source>
        <strain evidence="8 9">ICN19</strain>
    </source>
</reference>
<dbReference type="AlphaFoldDB" id="A0A5R9E030"/>
<feature type="transmembrane region" description="Helical" evidence="6">
    <location>
        <begin position="503"/>
        <end position="527"/>
    </location>
</feature>
<keyword evidence="9" id="KW-1185">Reference proteome</keyword>
<dbReference type="PANTHER" id="PTHR43335:SF4">
    <property type="entry name" value="ABC TRANSPORTER, ATP-BINDING PROTEIN"/>
    <property type="match status" value="1"/>
</dbReference>
<protein>
    <submittedName>
        <fullName evidence="8">ATP-binding cassette domain-containing protein</fullName>
    </submittedName>
</protein>
<evidence type="ECO:0000256" key="3">
    <source>
        <dbReference type="ARBA" id="ARBA00022741"/>
    </source>
</evidence>
<evidence type="ECO:0000256" key="4">
    <source>
        <dbReference type="ARBA" id="ARBA00022840"/>
    </source>
</evidence>
<feature type="transmembrane region" description="Helical" evidence="6">
    <location>
        <begin position="574"/>
        <end position="593"/>
    </location>
</feature>
<feature type="compositionally biased region" description="Low complexity" evidence="5">
    <location>
        <begin position="307"/>
        <end position="322"/>
    </location>
</feature>
<dbReference type="EMBL" id="VAWE01000001">
    <property type="protein sequence ID" value="TLQ43278.1"/>
    <property type="molecule type" value="Genomic_DNA"/>
</dbReference>
<keyword evidence="6" id="KW-0472">Membrane</keyword>
<evidence type="ECO:0000256" key="5">
    <source>
        <dbReference type="SAM" id="MobiDB-lite"/>
    </source>
</evidence>
<gene>
    <name evidence="8" type="ORF">FEF34_09135</name>
</gene>
<evidence type="ECO:0000313" key="9">
    <source>
        <dbReference type="Proteomes" id="UP000305921"/>
    </source>
</evidence>
<proteinExistence type="inferred from homology"/>
<keyword evidence="4 8" id="KW-0067">ATP-binding</keyword>
<dbReference type="InterPro" id="IPR027417">
    <property type="entry name" value="P-loop_NTPase"/>
</dbReference>
<dbReference type="GO" id="GO:0005524">
    <property type="term" value="F:ATP binding"/>
    <property type="evidence" value="ECO:0007669"/>
    <property type="project" value="UniProtKB-KW"/>
</dbReference>
<keyword evidence="3" id="KW-0547">Nucleotide-binding</keyword>
<feature type="domain" description="ABC transporter" evidence="7">
    <location>
        <begin position="2"/>
        <end position="228"/>
    </location>
</feature>
<comment type="caution">
    <text evidence="8">The sequence shown here is derived from an EMBL/GenBank/DDBJ whole genome shotgun (WGS) entry which is preliminary data.</text>
</comment>
<dbReference type="InterPro" id="IPR003439">
    <property type="entry name" value="ABC_transporter-like_ATP-bd"/>
</dbReference>
<feature type="transmembrane region" description="Helical" evidence="6">
    <location>
        <begin position="431"/>
        <end position="451"/>
    </location>
</feature>
<dbReference type="SMART" id="SM00382">
    <property type="entry name" value="AAA"/>
    <property type="match status" value="1"/>
</dbReference>
<keyword evidence="6" id="KW-1133">Transmembrane helix</keyword>
<feature type="transmembrane region" description="Helical" evidence="6">
    <location>
        <begin position="471"/>
        <end position="491"/>
    </location>
</feature>
<name>A0A5R9E030_9ACTN</name>
<dbReference type="PROSITE" id="PS50893">
    <property type="entry name" value="ABC_TRANSPORTER_2"/>
    <property type="match status" value="1"/>
</dbReference>
<accession>A0A5R9E030</accession>
<evidence type="ECO:0000259" key="7">
    <source>
        <dbReference type="PROSITE" id="PS50893"/>
    </source>
</evidence>
<feature type="region of interest" description="Disordered" evidence="5">
    <location>
        <begin position="306"/>
        <end position="328"/>
    </location>
</feature>
<evidence type="ECO:0000256" key="2">
    <source>
        <dbReference type="ARBA" id="ARBA00022448"/>
    </source>
</evidence>
<evidence type="ECO:0000256" key="6">
    <source>
        <dbReference type="SAM" id="Phobius"/>
    </source>
</evidence>
<dbReference type="Pfam" id="PF00005">
    <property type="entry name" value="ABC_tran"/>
    <property type="match status" value="1"/>
</dbReference>
<dbReference type="OrthoDB" id="9804819at2"/>